<protein>
    <submittedName>
        <fullName evidence="1">EcoVIII restriction endonuclease</fullName>
    </submittedName>
</protein>
<name>E6QL80_9ZZZZ</name>
<proteinExistence type="predicted"/>
<dbReference type="EMBL" id="CABQ01000171">
    <property type="protein sequence ID" value="CBI08000.1"/>
    <property type="molecule type" value="Genomic_DNA"/>
</dbReference>
<keyword evidence="1" id="KW-0255">Endonuclease</keyword>
<keyword evidence="1" id="KW-0378">Hydrolase</keyword>
<dbReference type="InterPro" id="IPR038373">
    <property type="entry name" value="Restrct_endonuc_II_HindIII_sf"/>
</dbReference>
<sequence>MPFEVLTEKAIQRRRHWTDEIAKISGKFGDDSAKVDRELIAELERDGISALLDHLHLCGSIPEHYGHGSSEEKLYSKYTDALLAAAYRHIGLTSLVLAERADSADVEAVAANYSLVADAKVFRVSRTAKNQKDFKIEALHGWKRGKPHAMVVCPIYQLPARQSQIYQQAIARNVCIFTYSHLAVLVEFSDLVDKRQAQDLLLKILKCAEELNPTKDSVAYWSCINREILKAGTAIEPLWQREKLATLECIAAAKGEALTMLAHEREQIMRMSREDAIKFLIQDRNIDGREKAIRALGDNGIMSI</sequence>
<evidence type="ECO:0000313" key="1">
    <source>
        <dbReference type="EMBL" id="CBI08000.1"/>
    </source>
</evidence>
<keyword evidence="1" id="KW-0540">Nuclease</keyword>
<accession>E6QL80</accession>
<dbReference type="AlphaFoldDB" id="E6QL80"/>
<dbReference type="InterPro" id="IPR019043">
    <property type="entry name" value="Restrct_endonuc_II_HindIII"/>
</dbReference>
<dbReference type="Pfam" id="PF09518">
    <property type="entry name" value="RE_HindIII"/>
    <property type="match status" value="1"/>
</dbReference>
<dbReference type="GO" id="GO:0004519">
    <property type="term" value="F:endonuclease activity"/>
    <property type="evidence" value="ECO:0007669"/>
    <property type="project" value="UniProtKB-KW"/>
</dbReference>
<comment type="caution">
    <text evidence="1">The sequence shown here is derived from an EMBL/GenBank/DDBJ whole genome shotgun (WGS) entry which is preliminary data.</text>
</comment>
<reference evidence="1" key="1">
    <citation type="submission" date="2009-10" db="EMBL/GenBank/DDBJ databases">
        <title>Diversity of trophic interactions inside an arsenic-rich microbial ecosystem.</title>
        <authorList>
            <person name="Bertin P.N."/>
            <person name="Heinrich-Salmeron A."/>
            <person name="Pelletier E."/>
            <person name="Goulhen-Chollet F."/>
            <person name="Arsene-Ploetze F."/>
            <person name="Gallien S."/>
            <person name="Calteau A."/>
            <person name="Vallenet D."/>
            <person name="Casiot C."/>
            <person name="Chane-Woon-Ming B."/>
            <person name="Giloteaux L."/>
            <person name="Barakat M."/>
            <person name="Bonnefoy V."/>
            <person name="Bruneel O."/>
            <person name="Chandler M."/>
            <person name="Cleiss J."/>
            <person name="Duran R."/>
            <person name="Elbaz-Poulichet F."/>
            <person name="Fonknechten N."/>
            <person name="Lauga B."/>
            <person name="Mornico D."/>
            <person name="Ortet P."/>
            <person name="Schaeffer C."/>
            <person name="Siguier P."/>
            <person name="Alexander Thil Smith A."/>
            <person name="Van Dorsselaer A."/>
            <person name="Weissenbach J."/>
            <person name="Medigue C."/>
            <person name="Le Paslier D."/>
        </authorList>
    </citation>
    <scope>NUCLEOTIDE SEQUENCE</scope>
</reference>
<dbReference type="Gene3D" id="3.40.91.70">
    <property type="entry name" value="Type II restriction endonuclease, HindIII"/>
    <property type="match status" value="1"/>
</dbReference>
<organism evidence="1">
    <name type="scientific">mine drainage metagenome</name>
    <dbReference type="NCBI Taxonomy" id="410659"/>
    <lineage>
        <taxon>unclassified sequences</taxon>
        <taxon>metagenomes</taxon>
        <taxon>ecological metagenomes</taxon>
    </lineage>
</organism>
<gene>
    <name evidence="1" type="ORF">CARN6_1419</name>
</gene>
<dbReference type="CDD" id="cd22330">
    <property type="entry name" value="HindIII-like"/>
    <property type="match status" value="1"/>
</dbReference>